<keyword evidence="5" id="KW-1185">Reference proteome</keyword>
<dbReference type="Gene3D" id="1.20.1050.10">
    <property type="match status" value="1"/>
</dbReference>
<evidence type="ECO:0000256" key="1">
    <source>
        <dbReference type="ARBA" id="ARBA00007409"/>
    </source>
</evidence>
<accession>A0ABR0JVK6</accession>
<dbReference type="EMBL" id="JAVRRG010000250">
    <property type="protein sequence ID" value="KAK5075751.1"/>
    <property type="molecule type" value="Genomic_DNA"/>
</dbReference>
<name>A0ABR0JVK6_9EURO</name>
<organism evidence="4 5">
    <name type="scientific">Lithohypha guttulata</name>
    <dbReference type="NCBI Taxonomy" id="1690604"/>
    <lineage>
        <taxon>Eukaryota</taxon>
        <taxon>Fungi</taxon>
        <taxon>Dikarya</taxon>
        <taxon>Ascomycota</taxon>
        <taxon>Pezizomycotina</taxon>
        <taxon>Eurotiomycetes</taxon>
        <taxon>Chaetothyriomycetidae</taxon>
        <taxon>Chaetothyriales</taxon>
        <taxon>Trichomeriaceae</taxon>
        <taxon>Lithohypha</taxon>
    </lineage>
</organism>
<evidence type="ECO:0000313" key="4">
    <source>
        <dbReference type="EMBL" id="KAK5075751.1"/>
    </source>
</evidence>
<feature type="domain" description="GST N-terminal" evidence="2">
    <location>
        <begin position="1"/>
        <end position="80"/>
    </location>
</feature>
<dbReference type="SUPFAM" id="SSF47616">
    <property type="entry name" value="GST C-terminal domain-like"/>
    <property type="match status" value="1"/>
</dbReference>
<evidence type="ECO:0000259" key="3">
    <source>
        <dbReference type="PROSITE" id="PS50405"/>
    </source>
</evidence>
<reference evidence="4 5" key="1">
    <citation type="submission" date="2023-08" db="EMBL/GenBank/DDBJ databases">
        <title>Black Yeasts Isolated from many extreme environments.</title>
        <authorList>
            <person name="Coleine C."/>
            <person name="Stajich J.E."/>
            <person name="Selbmann L."/>
        </authorList>
    </citation>
    <scope>NUCLEOTIDE SEQUENCE [LARGE SCALE GENOMIC DNA]</scope>
    <source>
        <strain evidence="4 5">CCFEE 5885</strain>
    </source>
</reference>
<evidence type="ECO:0008006" key="6">
    <source>
        <dbReference type="Google" id="ProtNLM"/>
    </source>
</evidence>
<comment type="caution">
    <text evidence="4">The sequence shown here is derived from an EMBL/GenBank/DDBJ whole genome shotgun (WGS) entry which is preliminary data.</text>
</comment>
<dbReference type="PANTHER" id="PTHR44051:SF8">
    <property type="entry name" value="GLUTATHIONE S-TRANSFERASE GSTA"/>
    <property type="match status" value="1"/>
</dbReference>
<dbReference type="InterPro" id="IPR036249">
    <property type="entry name" value="Thioredoxin-like_sf"/>
</dbReference>
<protein>
    <recommendedName>
        <fullName evidence="6">Glutathione S-transferase</fullName>
    </recommendedName>
</protein>
<dbReference type="InterPro" id="IPR004045">
    <property type="entry name" value="Glutathione_S-Trfase_N"/>
</dbReference>
<dbReference type="SUPFAM" id="SSF52833">
    <property type="entry name" value="Thioredoxin-like"/>
    <property type="match status" value="1"/>
</dbReference>
<dbReference type="Pfam" id="PF13409">
    <property type="entry name" value="GST_N_2"/>
    <property type="match status" value="1"/>
</dbReference>
<evidence type="ECO:0000259" key="2">
    <source>
        <dbReference type="PROSITE" id="PS50404"/>
    </source>
</evidence>
<evidence type="ECO:0000313" key="5">
    <source>
        <dbReference type="Proteomes" id="UP001345013"/>
    </source>
</evidence>
<dbReference type="PROSITE" id="PS50405">
    <property type="entry name" value="GST_CTER"/>
    <property type="match status" value="1"/>
</dbReference>
<dbReference type="Proteomes" id="UP001345013">
    <property type="component" value="Unassembled WGS sequence"/>
</dbReference>
<dbReference type="Gene3D" id="3.40.30.10">
    <property type="entry name" value="Glutaredoxin"/>
    <property type="match status" value="1"/>
</dbReference>
<dbReference type="CDD" id="cd03057">
    <property type="entry name" value="GST_N_Beta"/>
    <property type="match status" value="1"/>
</dbReference>
<sequence length="205" mass="22599">MTSIKLWYSPGACSLAVHILLKEAGLPFEGISISVRQGAPEALRKINPKMRVPICAIDEQIVTEVPAIMTAIAQLAPERQLLGSSNLNIVQSTVHGQAFGGLLRPARYSDDPDMYDAIRKKSWQTVQECFDAIEEKLKGVHAVGNGFTVVDPYLYVFYRWGASNDGLDMAARYPKYAKLVGELLERRAVREAVEAEGIEPQGPKL</sequence>
<dbReference type="PANTHER" id="PTHR44051">
    <property type="entry name" value="GLUTATHIONE S-TRANSFERASE-RELATED"/>
    <property type="match status" value="1"/>
</dbReference>
<dbReference type="InterPro" id="IPR036282">
    <property type="entry name" value="Glutathione-S-Trfase_C_sf"/>
</dbReference>
<feature type="domain" description="GST C-terminal" evidence="3">
    <location>
        <begin position="76"/>
        <end position="204"/>
    </location>
</feature>
<proteinExistence type="inferred from homology"/>
<gene>
    <name evidence="4" type="ORF">LTR24_009914</name>
</gene>
<dbReference type="InterPro" id="IPR010987">
    <property type="entry name" value="Glutathione-S-Trfase_C-like"/>
</dbReference>
<comment type="similarity">
    <text evidence="1">Belongs to the GST superfamily.</text>
</comment>
<dbReference type="PROSITE" id="PS50404">
    <property type="entry name" value="GST_NTER"/>
    <property type="match status" value="1"/>
</dbReference>